<accession>A0ABM1EQ64</accession>
<name>A0ABM1EQ64_PRICU</name>
<evidence type="ECO:0000313" key="4">
    <source>
        <dbReference type="RefSeq" id="XP_014674335.1"/>
    </source>
</evidence>
<dbReference type="Pfam" id="PF00583">
    <property type="entry name" value="Acetyltransf_1"/>
    <property type="match status" value="1"/>
</dbReference>
<dbReference type="InterPro" id="IPR041496">
    <property type="entry name" value="YitH/HolE_GNAT"/>
</dbReference>
<dbReference type="Gene3D" id="3.40.630.30">
    <property type="match status" value="1"/>
</dbReference>
<dbReference type="RefSeq" id="XP_014674335.1">
    <property type="nucleotide sequence ID" value="XM_014818849.1"/>
</dbReference>
<evidence type="ECO:0000259" key="1">
    <source>
        <dbReference type="PROSITE" id="PS51186"/>
    </source>
</evidence>
<evidence type="ECO:0000313" key="3">
    <source>
        <dbReference type="RefSeq" id="XP_014674329.1"/>
    </source>
</evidence>
<dbReference type="Gene3D" id="3.40.630.90">
    <property type="match status" value="1"/>
</dbReference>
<dbReference type="PANTHER" id="PTHR47237:SF1">
    <property type="entry name" value="SLL0310 PROTEIN"/>
    <property type="match status" value="1"/>
</dbReference>
<sequence length="300" mass="33470">MAGGPCTIRDAIESDLTYVLKWWAGDFPEDYELKIHKIILKYGEGGGAFTAVTTNGEPVGFLNCAVVGNEAFVGHFIVRSDLRGTGIGTMLLKRVREHAGHRNLALDSVMHRVQFYKKHGFTTESFIMTDRYCTVDHAKIAASLKLEDDANIIVKPYSEEMLQAVLDYDRTIAGHDRGDYLRPYIQAYKKLVFVTTDAKGKLTGYVVAINMVGSVSYGIFPLYGDTEQVQKQLMRQVLMALPDRSEICLYTPGDNTPAIKMIEALGARFVMHQQRMYAKDQVTLPLEKVASVLNDVAFGI</sequence>
<dbReference type="Proteomes" id="UP000695022">
    <property type="component" value="Unplaced"/>
</dbReference>
<evidence type="ECO:0000313" key="2">
    <source>
        <dbReference type="Proteomes" id="UP000695022"/>
    </source>
</evidence>
<dbReference type="PANTHER" id="PTHR47237">
    <property type="entry name" value="SLL0310 PROTEIN"/>
    <property type="match status" value="1"/>
</dbReference>
<proteinExistence type="predicted"/>
<dbReference type="RefSeq" id="XP_014674329.1">
    <property type="nucleotide sequence ID" value="XM_014818843.1"/>
</dbReference>
<dbReference type="GeneID" id="106814523"/>
<gene>
    <name evidence="3 4" type="primary">LOC106814523</name>
</gene>
<dbReference type="PROSITE" id="PS51186">
    <property type="entry name" value="GNAT"/>
    <property type="match status" value="2"/>
</dbReference>
<protein>
    <submittedName>
        <fullName evidence="3 4">Uncharacterized protein LOC106814523</fullName>
    </submittedName>
</protein>
<dbReference type="InterPro" id="IPR016181">
    <property type="entry name" value="Acyl_CoA_acyltransferase"/>
</dbReference>
<reference evidence="3 4" key="1">
    <citation type="submission" date="2025-05" db="UniProtKB">
        <authorList>
            <consortium name="RefSeq"/>
        </authorList>
    </citation>
    <scope>IDENTIFICATION</scope>
</reference>
<dbReference type="Pfam" id="PF18014">
    <property type="entry name" value="Acetyltransf_18"/>
    <property type="match status" value="1"/>
</dbReference>
<dbReference type="SUPFAM" id="SSF55729">
    <property type="entry name" value="Acyl-CoA N-acyltransferases (Nat)"/>
    <property type="match status" value="1"/>
</dbReference>
<feature type="domain" description="N-acetyltransferase" evidence="1">
    <location>
        <begin position="152"/>
        <end position="291"/>
    </location>
</feature>
<organism evidence="2 4">
    <name type="scientific">Priapulus caudatus</name>
    <name type="common">Priapulid worm</name>
    <dbReference type="NCBI Taxonomy" id="37621"/>
    <lineage>
        <taxon>Eukaryota</taxon>
        <taxon>Metazoa</taxon>
        <taxon>Ecdysozoa</taxon>
        <taxon>Scalidophora</taxon>
        <taxon>Priapulida</taxon>
        <taxon>Priapulimorpha</taxon>
        <taxon>Priapulimorphida</taxon>
        <taxon>Priapulidae</taxon>
        <taxon>Priapulus</taxon>
    </lineage>
</organism>
<dbReference type="CDD" id="cd04301">
    <property type="entry name" value="NAT_SF"/>
    <property type="match status" value="1"/>
</dbReference>
<keyword evidence="2" id="KW-1185">Reference proteome</keyword>
<dbReference type="InterPro" id="IPR000182">
    <property type="entry name" value="GNAT_dom"/>
</dbReference>
<feature type="domain" description="N-acetyltransferase" evidence="1">
    <location>
        <begin position="6"/>
        <end position="147"/>
    </location>
</feature>
<dbReference type="InterPro" id="IPR052729">
    <property type="entry name" value="Acyl/Acetyltrans_Enzymes"/>
</dbReference>